<feature type="transmembrane region" description="Helical" evidence="11">
    <location>
        <begin position="609"/>
        <end position="629"/>
    </location>
</feature>
<dbReference type="InterPro" id="IPR027417">
    <property type="entry name" value="P-loop_NTPase"/>
</dbReference>
<dbReference type="AlphaFoldDB" id="A0A438KFE1"/>
<dbReference type="GO" id="GO:0016887">
    <property type="term" value="F:ATP hydrolysis activity"/>
    <property type="evidence" value="ECO:0007669"/>
    <property type="project" value="InterPro"/>
</dbReference>
<gene>
    <name evidence="13" type="primary">PDR1_5</name>
    <name evidence="13" type="ORF">CK203_005316</name>
</gene>
<dbReference type="EMBL" id="QGNW01000008">
    <property type="protein sequence ID" value="RVX19900.1"/>
    <property type="molecule type" value="Genomic_DNA"/>
</dbReference>
<comment type="caution">
    <text evidence="13">The sequence shown here is derived from an EMBL/GenBank/DDBJ whole genome shotgun (WGS) entry which is preliminary data.</text>
</comment>
<dbReference type="FunFam" id="3.40.50.300:FF:000179">
    <property type="entry name" value="ABC transporter G family member 34"/>
    <property type="match status" value="1"/>
</dbReference>
<evidence type="ECO:0000256" key="6">
    <source>
        <dbReference type="ARBA" id="ARBA00022741"/>
    </source>
</evidence>
<keyword evidence="5" id="KW-0677">Repeat</keyword>
<keyword evidence="8 11" id="KW-1133">Transmembrane helix</keyword>
<keyword evidence="6" id="KW-0547">Nucleotide-binding</keyword>
<dbReference type="PANTHER" id="PTHR48040:SF57">
    <property type="entry name" value="PLEIOTROPIC DRUG RESISTANCE PROTEIN 1-LIKE ISOFORM X1"/>
    <property type="match status" value="1"/>
</dbReference>
<dbReference type="GO" id="GO:0005524">
    <property type="term" value="F:ATP binding"/>
    <property type="evidence" value="ECO:0007669"/>
    <property type="project" value="UniProtKB-KW"/>
</dbReference>
<dbReference type="InterPro" id="IPR013525">
    <property type="entry name" value="ABC2_TM"/>
</dbReference>
<evidence type="ECO:0000256" key="5">
    <source>
        <dbReference type="ARBA" id="ARBA00022737"/>
    </source>
</evidence>
<feature type="transmembrane region" description="Helical" evidence="11">
    <location>
        <begin position="491"/>
        <end position="511"/>
    </location>
</feature>
<keyword evidence="3" id="KW-0813">Transport</keyword>
<evidence type="ECO:0000256" key="11">
    <source>
        <dbReference type="SAM" id="Phobius"/>
    </source>
</evidence>
<keyword evidence="7" id="KW-0067">ATP-binding</keyword>
<comment type="subcellular location">
    <subcellularLocation>
        <location evidence="1">Membrane</location>
        <topology evidence="1">Multi-pass membrane protein</topology>
    </subcellularLocation>
</comment>
<evidence type="ECO:0000256" key="10">
    <source>
        <dbReference type="SAM" id="MobiDB-lite"/>
    </source>
</evidence>
<evidence type="ECO:0000256" key="1">
    <source>
        <dbReference type="ARBA" id="ARBA00004141"/>
    </source>
</evidence>
<evidence type="ECO:0000256" key="4">
    <source>
        <dbReference type="ARBA" id="ARBA00022692"/>
    </source>
</evidence>
<dbReference type="InterPro" id="IPR043926">
    <property type="entry name" value="ABCG_dom"/>
</dbReference>
<proteinExistence type="inferred from homology"/>
<evidence type="ECO:0000256" key="9">
    <source>
        <dbReference type="ARBA" id="ARBA00023136"/>
    </source>
</evidence>
<dbReference type="GO" id="GO:0016020">
    <property type="term" value="C:membrane"/>
    <property type="evidence" value="ECO:0007669"/>
    <property type="project" value="UniProtKB-SubCell"/>
</dbReference>
<name>A0A438KFE1_VITVI</name>
<organism evidence="13 14">
    <name type="scientific">Vitis vinifera</name>
    <name type="common">Grape</name>
    <dbReference type="NCBI Taxonomy" id="29760"/>
    <lineage>
        <taxon>Eukaryota</taxon>
        <taxon>Viridiplantae</taxon>
        <taxon>Streptophyta</taxon>
        <taxon>Embryophyta</taxon>
        <taxon>Tracheophyta</taxon>
        <taxon>Spermatophyta</taxon>
        <taxon>Magnoliopsida</taxon>
        <taxon>eudicotyledons</taxon>
        <taxon>Gunneridae</taxon>
        <taxon>Pentapetalae</taxon>
        <taxon>rosids</taxon>
        <taxon>Vitales</taxon>
        <taxon>Vitaceae</taxon>
        <taxon>Viteae</taxon>
        <taxon>Vitis</taxon>
    </lineage>
</organism>
<dbReference type="PANTHER" id="PTHR48040">
    <property type="entry name" value="PLEIOTROPIC DRUG RESISTANCE PROTEIN 1-LIKE ISOFORM X1"/>
    <property type="match status" value="1"/>
</dbReference>
<dbReference type="Pfam" id="PF00005">
    <property type="entry name" value="ABC_tran"/>
    <property type="match status" value="1"/>
</dbReference>
<sequence length="709" mass="79577">MESSDISRVTSVRITASNILRNSSVEVFSRSSREEDDEEALKWAALEKLPTFLRIQRGILTEEKGQAREIDIKSLGLPERKNLIQRLVKIDGHDNEKFLLKLKERIDRVGLDIPTVEVRFEHLTVDAELMLEAEHYPLYSTSQQIFWRKKPFSILHDVSGIIKPRRMALLLGPPSSGKTTLLLALAGRLGSDLKISGFGRVTYNGHGMDEFVPQRTSAYTSQYDLHAGEMTVRETLDFSARCQGVGGLSDMLAELSRREKAANIKPDPDIDIYMKAAALEGQKTSVVTEYMLKILGLEICADTLVGDVMKRGISGGQKKRLTTGDKHKTSYLFQRKGDTGWTSQSTFMDEISTGLDSSTAFQIVNSLRQSIHILNGTALFSLLQPAPETYNLFDDIILLSDGKIVYQGPCENVLEFFGYMGFKCPERKGVADFLQEVTSRKDQEQYWARKDEPYSYVTVKEFAEAFQSFHIGQKLGDELAVPFDKTKGHPAALTTKNMLIIVAFISMTLFLRTEMSRNTVEDGGIFMGALFFAVLMIMFNGLTELPMTIFQLPVFYKQRGLLFFPSWAYSLPKWILKMPIAFAEVGAWVIMTYYVIGFDPNIERFFKQYLLLLCIHQMASGLLRLMAALGRNIIVASTLAHLCRDPSPWETRGTQLMVTRGTCYQPDHHHPDSPKDMHGAVILSGPPQGRANDVSASPIQGRANDAGRA</sequence>
<dbReference type="Pfam" id="PF19055">
    <property type="entry name" value="ABC2_membrane_7"/>
    <property type="match status" value="1"/>
</dbReference>
<comment type="similarity">
    <text evidence="2">Belongs to the ABC transporter superfamily. ABCG family. PDR (TC 3.A.1.205) subfamily.</text>
</comment>
<dbReference type="InterPro" id="IPR003439">
    <property type="entry name" value="ABC_transporter-like_ATP-bd"/>
</dbReference>
<dbReference type="SUPFAM" id="SSF52540">
    <property type="entry name" value="P-loop containing nucleoside triphosphate hydrolases"/>
    <property type="match status" value="1"/>
</dbReference>
<protein>
    <submittedName>
        <fullName evidence="13">Pleiotropic drug resistance protein 1</fullName>
    </submittedName>
</protein>
<feature type="region of interest" description="Disordered" evidence="10">
    <location>
        <begin position="685"/>
        <end position="709"/>
    </location>
</feature>
<accession>A0A438KFE1</accession>
<dbReference type="GO" id="GO:0140359">
    <property type="term" value="F:ABC-type transporter activity"/>
    <property type="evidence" value="ECO:0007669"/>
    <property type="project" value="InterPro"/>
</dbReference>
<feature type="transmembrane region" description="Helical" evidence="11">
    <location>
        <begin position="574"/>
        <end position="597"/>
    </location>
</feature>
<feature type="domain" description="ABC transporter" evidence="12">
    <location>
        <begin position="140"/>
        <end position="426"/>
    </location>
</feature>
<dbReference type="PROSITE" id="PS50893">
    <property type="entry name" value="ABC_TRANSPORTER_2"/>
    <property type="match status" value="1"/>
</dbReference>
<evidence type="ECO:0000256" key="3">
    <source>
        <dbReference type="ARBA" id="ARBA00022448"/>
    </source>
</evidence>
<evidence type="ECO:0000259" key="12">
    <source>
        <dbReference type="PROSITE" id="PS50893"/>
    </source>
</evidence>
<evidence type="ECO:0000313" key="14">
    <source>
        <dbReference type="Proteomes" id="UP000288805"/>
    </source>
</evidence>
<dbReference type="Pfam" id="PF01061">
    <property type="entry name" value="ABC2_membrane"/>
    <property type="match status" value="1"/>
</dbReference>
<dbReference type="Proteomes" id="UP000288805">
    <property type="component" value="Unassembled WGS sequence"/>
</dbReference>
<feature type="transmembrane region" description="Helical" evidence="11">
    <location>
        <begin position="523"/>
        <end position="542"/>
    </location>
</feature>
<evidence type="ECO:0000256" key="2">
    <source>
        <dbReference type="ARBA" id="ARBA00006012"/>
    </source>
</evidence>
<reference evidence="13 14" key="1">
    <citation type="journal article" date="2018" name="PLoS Genet.">
        <title>Population sequencing reveals clonal diversity and ancestral inbreeding in the grapevine cultivar Chardonnay.</title>
        <authorList>
            <person name="Roach M.J."/>
            <person name="Johnson D.L."/>
            <person name="Bohlmann J."/>
            <person name="van Vuuren H.J."/>
            <person name="Jones S.J."/>
            <person name="Pretorius I.S."/>
            <person name="Schmidt S.A."/>
            <person name="Borneman A.R."/>
        </authorList>
    </citation>
    <scope>NUCLEOTIDE SEQUENCE [LARGE SCALE GENOMIC DNA]</scope>
    <source>
        <strain evidence="14">cv. Chardonnay</strain>
        <tissue evidence="13">Leaf</tissue>
    </source>
</reference>
<evidence type="ECO:0000256" key="8">
    <source>
        <dbReference type="ARBA" id="ARBA00022989"/>
    </source>
</evidence>
<keyword evidence="9 11" id="KW-0472">Membrane</keyword>
<dbReference type="Gene3D" id="3.40.50.300">
    <property type="entry name" value="P-loop containing nucleotide triphosphate hydrolases"/>
    <property type="match status" value="1"/>
</dbReference>
<evidence type="ECO:0000313" key="13">
    <source>
        <dbReference type="EMBL" id="RVX19900.1"/>
    </source>
</evidence>
<keyword evidence="4 11" id="KW-0812">Transmembrane</keyword>
<evidence type="ECO:0000256" key="7">
    <source>
        <dbReference type="ARBA" id="ARBA00022840"/>
    </source>
</evidence>